<keyword evidence="1" id="KW-0732">Signal</keyword>
<dbReference type="AlphaFoldDB" id="R4YTR2"/>
<keyword evidence="3" id="KW-1185">Reference proteome</keyword>
<dbReference type="STRING" id="698738.OLEAN_C30720"/>
<proteinExistence type="predicted"/>
<reference evidence="2 3" key="1">
    <citation type="journal article" date="2013" name="Nat. Commun.">
        <title>Genome sequence and functional genomic analysis of the oil-degrading bacterium Oleispira antarctica.</title>
        <authorList>
            <person name="Kube M."/>
            <person name="Chernikova T.N."/>
            <person name="Al-Ramahi Y."/>
            <person name="Beloqui A."/>
            <person name="Lopez-Cortez N."/>
            <person name="Guazzaroni M.E."/>
            <person name="Heipieper H.J."/>
            <person name="Klages S."/>
            <person name="Kotsyurbenko O.R."/>
            <person name="Langer I."/>
            <person name="Nechitaylo T.Y."/>
            <person name="Lunsdorf H."/>
            <person name="Fernandez M."/>
            <person name="Juarez S."/>
            <person name="Ciordia S."/>
            <person name="Singer A."/>
            <person name="Kagan O."/>
            <person name="Egorova O."/>
            <person name="Petit P.A."/>
            <person name="Stogios P."/>
            <person name="Kim Y."/>
            <person name="Tchigvintsev A."/>
            <person name="Flick R."/>
            <person name="Denaro R."/>
            <person name="Genovese M."/>
            <person name="Albar J.P."/>
            <person name="Reva O.N."/>
            <person name="Martinez-Gomariz M."/>
            <person name="Tran H."/>
            <person name="Ferrer M."/>
            <person name="Savchenko A."/>
            <person name="Yakunin A.F."/>
            <person name="Yakimov M.M."/>
            <person name="Golyshina O.V."/>
            <person name="Reinhardt R."/>
            <person name="Golyshin P.N."/>
        </authorList>
    </citation>
    <scope>NUCLEOTIDE SEQUENCE [LARGE SCALE GENOMIC DNA]</scope>
</reference>
<organism evidence="2 3">
    <name type="scientific">Oleispira antarctica RB-8</name>
    <dbReference type="NCBI Taxonomy" id="698738"/>
    <lineage>
        <taxon>Bacteria</taxon>
        <taxon>Pseudomonadati</taxon>
        <taxon>Pseudomonadota</taxon>
        <taxon>Gammaproteobacteria</taxon>
        <taxon>Oceanospirillales</taxon>
        <taxon>Oceanospirillaceae</taxon>
        <taxon>Oleispira</taxon>
    </lineage>
</organism>
<sequence>MLIIRLLSFALLCFSLESQAINSSRFGKSEAIPQSILGVSTYLGRISNDDNEQAPYVGASMYVYFLNWAIEARSFTADTFQRDNMLQPYVGLGLGRFLQIQRGVDFTSTNRVRIVSEIAFDEFVDKRNHWILQGFVEQVHTSGDNKRRYGLALGYTF</sequence>
<evidence type="ECO:0000313" key="2">
    <source>
        <dbReference type="EMBL" id="CCK77248.1"/>
    </source>
</evidence>
<gene>
    <name evidence="2" type="ORF">OLEAN_C30720</name>
</gene>
<evidence type="ECO:0000256" key="1">
    <source>
        <dbReference type="SAM" id="SignalP"/>
    </source>
</evidence>
<dbReference type="Proteomes" id="UP000032749">
    <property type="component" value="Chromosome"/>
</dbReference>
<protein>
    <submittedName>
        <fullName evidence="2">Uncharacterized protein</fullName>
    </submittedName>
</protein>
<feature type="signal peptide" evidence="1">
    <location>
        <begin position="1"/>
        <end position="20"/>
    </location>
</feature>
<dbReference type="HOGENOM" id="CLU_1676082_0_0_6"/>
<evidence type="ECO:0000313" key="3">
    <source>
        <dbReference type="Proteomes" id="UP000032749"/>
    </source>
</evidence>
<name>R4YTR2_OLEAN</name>
<dbReference type="KEGG" id="oai:OLEAN_C30720"/>
<feature type="chain" id="PRO_5004374370" evidence="1">
    <location>
        <begin position="21"/>
        <end position="157"/>
    </location>
</feature>
<dbReference type="EMBL" id="FO203512">
    <property type="protein sequence ID" value="CCK77248.1"/>
    <property type="molecule type" value="Genomic_DNA"/>
</dbReference>
<accession>R4YTR2</accession>